<dbReference type="PROSITE" id="PS00154">
    <property type="entry name" value="ATPASE_E1_E2"/>
    <property type="match status" value="1"/>
</dbReference>
<feature type="transmembrane region" description="Helical" evidence="11">
    <location>
        <begin position="444"/>
        <end position="473"/>
    </location>
</feature>
<comment type="subcellular location">
    <subcellularLocation>
        <location evidence="1">Endomembrane system</location>
        <topology evidence="1">Multi-pass membrane protein</topology>
    </subcellularLocation>
</comment>
<keyword evidence="5" id="KW-0067">ATP-binding</keyword>
<dbReference type="GO" id="GO:0046872">
    <property type="term" value="F:metal ion binding"/>
    <property type="evidence" value="ECO:0007669"/>
    <property type="project" value="UniProtKB-KW"/>
</dbReference>
<dbReference type="Pfam" id="PF13246">
    <property type="entry name" value="Cation_ATPase"/>
    <property type="match status" value="1"/>
</dbReference>
<keyword evidence="4" id="KW-0547">Nucleotide-binding</keyword>
<evidence type="ECO:0000259" key="12">
    <source>
        <dbReference type="SMART" id="SM00831"/>
    </source>
</evidence>
<feature type="transmembrane region" description="Helical" evidence="11">
    <location>
        <begin position="138"/>
        <end position="156"/>
    </location>
</feature>
<keyword evidence="14" id="KW-1185">Reference proteome</keyword>
<dbReference type="Gene3D" id="3.40.50.1000">
    <property type="entry name" value="HAD superfamily/HAD-like"/>
    <property type="match status" value="1"/>
</dbReference>
<feature type="transmembrane region" description="Helical" evidence="11">
    <location>
        <begin position="1035"/>
        <end position="1057"/>
    </location>
</feature>
<dbReference type="InterPro" id="IPR023214">
    <property type="entry name" value="HAD_sf"/>
</dbReference>
<dbReference type="InParanoid" id="A0A2R5GFI7"/>
<feature type="region of interest" description="Disordered" evidence="10">
    <location>
        <begin position="1"/>
        <end position="49"/>
    </location>
</feature>
<protein>
    <submittedName>
        <fullName evidence="13">Calcium-transporting ATPase</fullName>
    </submittedName>
</protein>
<feature type="compositionally biased region" description="Basic and acidic residues" evidence="10">
    <location>
        <begin position="1"/>
        <end position="11"/>
    </location>
</feature>
<evidence type="ECO:0000256" key="8">
    <source>
        <dbReference type="ARBA" id="ARBA00022989"/>
    </source>
</evidence>
<dbReference type="SFLD" id="SFLDS00003">
    <property type="entry name" value="Haloacid_Dehalogenase"/>
    <property type="match status" value="1"/>
</dbReference>
<evidence type="ECO:0000256" key="11">
    <source>
        <dbReference type="SAM" id="Phobius"/>
    </source>
</evidence>
<dbReference type="PRINTS" id="PR00119">
    <property type="entry name" value="CATATPASE"/>
</dbReference>
<accession>A0A2R5GFI7</accession>
<dbReference type="GO" id="GO:0012505">
    <property type="term" value="C:endomembrane system"/>
    <property type="evidence" value="ECO:0007669"/>
    <property type="project" value="UniProtKB-SubCell"/>
</dbReference>
<evidence type="ECO:0000256" key="10">
    <source>
        <dbReference type="SAM" id="MobiDB-lite"/>
    </source>
</evidence>
<feature type="transmembrane region" description="Helical" evidence="11">
    <location>
        <begin position="1157"/>
        <end position="1181"/>
    </location>
</feature>
<evidence type="ECO:0000256" key="9">
    <source>
        <dbReference type="ARBA" id="ARBA00023136"/>
    </source>
</evidence>
<dbReference type="EMBL" id="BEYU01000063">
    <property type="protein sequence ID" value="GBG29686.1"/>
    <property type="molecule type" value="Genomic_DNA"/>
</dbReference>
<keyword evidence="2 11" id="KW-0812">Transmembrane</keyword>
<dbReference type="GO" id="GO:0005524">
    <property type="term" value="F:ATP binding"/>
    <property type="evidence" value="ECO:0007669"/>
    <property type="project" value="UniProtKB-KW"/>
</dbReference>
<keyword evidence="6" id="KW-0460">Magnesium</keyword>
<feature type="compositionally biased region" description="Basic and acidic residues" evidence="10">
    <location>
        <begin position="331"/>
        <end position="341"/>
    </location>
</feature>
<evidence type="ECO:0000256" key="3">
    <source>
        <dbReference type="ARBA" id="ARBA00022723"/>
    </source>
</evidence>
<dbReference type="GO" id="GO:0005388">
    <property type="term" value="F:P-type calcium transporter activity"/>
    <property type="evidence" value="ECO:0007669"/>
    <property type="project" value="TreeGrafter"/>
</dbReference>
<dbReference type="GO" id="GO:0016887">
    <property type="term" value="F:ATP hydrolysis activity"/>
    <property type="evidence" value="ECO:0007669"/>
    <property type="project" value="InterPro"/>
</dbReference>
<proteinExistence type="predicted"/>
<dbReference type="Pfam" id="PF00689">
    <property type="entry name" value="Cation_ATPase_C"/>
    <property type="match status" value="1"/>
</dbReference>
<dbReference type="SUPFAM" id="SSF56784">
    <property type="entry name" value="HAD-like"/>
    <property type="match status" value="1"/>
</dbReference>
<dbReference type="NCBIfam" id="TIGR01494">
    <property type="entry name" value="ATPase_P-type"/>
    <property type="match status" value="2"/>
</dbReference>
<keyword evidence="3" id="KW-0479">Metal-binding</keyword>
<dbReference type="Gene3D" id="2.70.150.10">
    <property type="entry name" value="Calcium-transporting ATPase, cytoplasmic transduction domain A"/>
    <property type="match status" value="1"/>
</dbReference>
<dbReference type="Pfam" id="PF00690">
    <property type="entry name" value="Cation_ATPase_N"/>
    <property type="match status" value="1"/>
</dbReference>
<evidence type="ECO:0000256" key="4">
    <source>
        <dbReference type="ARBA" id="ARBA00022741"/>
    </source>
</evidence>
<dbReference type="PROSITE" id="PS50890">
    <property type="entry name" value="PUA"/>
    <property type="match status" value="1"/>
</dbReference>
<dbReference type="InterPro" id="IPR023298">
    <property type="entry name" value="ATPase_P-typ_TM_dom_sf"/>
</dbReference>
<gene>
    <name evidence="13" type="ORF">FCC1311_059072</name>
</gene>
<dbReference type="InterPro" id="IPR023299">
    <property type="entry name" value="ATPase_P-typ_cyto_dom_N"/>
</dbReference>
<dbReference type="SUPFAM" id="SSF81665">
    <property type="entry name" value="Calcium ATPase, transmembrane domain M"/>
    <property type="match status" value="1"/>
</dbReference>
<dbReference type="InterPro" id="IPR006068">
    <property type="entry name" value="ATPase_P-typ_cation-transptr_C"/>
</dbReference>
<feature type="transmembrane region" description="Helical" evidence="11">
    <location>
        <begin position="382"/>
        <end position="403"/>
    </location>
</feature>
<keyword evidence="8 11" id="KW-1133">Transmembrane helix</keyword>
<dbReference type="SUPFAM" id="SSF81653">
    <property type="entry name" value="Calcium ATPase, transduction domain A"/>
    <property type="match status" value="1"/>
</dbReference>
<feature type="region of interest" description="Disordered" evidence="10">
    <location>
        <begin position="310"/>
        <end position="343"/>
    </location>
</feature>
<keyword evidence="9 11" id="KW-0472">Membrane</keyword>
<dbReference type="InterPro" id="IPR044492">
    <property type="entry name" value="P_typ_ATPase_HD_dom"/>
</dbReference>
<feature type="transmembrane region" description="Helical" evidence="11">
    <location>
        <begin position="168"/>
        <end position="186"/>
    </location>
</feature>
<dbReference type="PANTHER" id="PTHR24093:SF369">
    <property type="entry name" value="CALCIUM-TRANSPORTING ATPASE"/>
    <property type="match status" value="1"/>
</dbReference>
<feature type="transmembrane region" description="Helical" evidence="11">
    <location>
        <begin position="1077"/>
        <end position="1096"/>
    </location>
</feature>
<evidence type="ECO:0000256" key="7">
    <source>
        <dbReference type="ARBA" id="ARBA00022967"/>
    </source>
</evidence>
<keyword evidence="7" id="KW-1278">Translocase</keyword>
<dbReference type="SFLD" id="SFLDG00002">
    <property type="entry name" value="C1.7:_P-type_atpase_like"/>
    <property type="match status" value="1"/>
</dbReference>
<dbReference type="InterPro" id="IPR059000">
    <property type="entry name" value="ATPase_P-type_domA"/>
</dbReference>
<dbReference type="GO" id="GO:0005886">
    <property type="term" value="C:plasma membrane"/>
    <property type="evidence" value="ECO:0007669"/>
    <property type="project" value="TreeGrafter"/>
</dbReference>
<dbReference type="PANTHER" id="PTHR24093">
    <property type="entry name" value="CATION TRANSPORTING ATPASE"/>
    <property type="match status" value="1"/>
</dbReference>
<dbReference type="InterPro" id="IPR036412">
    <property type="entry name" value="HAD-like_sf"/>
</dbReference>
<dbReference type="SMART" id="SM00831">
    <property type="entry name" value="Cation_ATPase_N"/>
    <property type="match status" value="1"/>
</dbReference>
<feature type="compositionally biased region" description="Basic and acidic residues" evidence="10">
    <location>
        <begin position="22"/>
        <end position="34"/>
    </location>
</feature>
<dbReference type="Gene3D" id="3.40.1110.10">
    <property type="entry name" value="Calcium-transporting ATPase, cytoplasmic domain N"/>
    <property type="match status" value="1"/>
</dbReference>
<dbReference type="SUPFAM" id="SSF81660">
    <property type="entry name" value="Metal cation-transporting ATPase, ATP-binding domain N"/>
    <property type="match status" value="1"/>
</dbReference>
<reference evidence="13 14" key="1">
    <citation type="submission" date="2017-12" db="EMBL/GenBank/DDBJ databases">
        <title>Sequencing, de novo assembly and annotation of complete genome of a new Thraustochytrid species, strain FCC1311.</title>
        <authorList>
            <person name="Sedici K."/>
            <person name="Godart F."/>
            <person name="Aiese Cigliano R."/>
            <person name="Sanseverino W."/>
            <person name="Barakat M."/>
            <person name="Ortet P."/>
            <person name="Marechal E."/>
            <person name="Cagnac O."/>
            <person name="Amato A."/>
        </authorList>
    </citation>
    <scope>NUCLEOTIDE SEQUENCE [LARGE SCALE GENOMIC DNA]</scope>
</reference>
<evidence type="ECO:0000256" key="1">
    <source>
        <dbReference type="ARBA" id="ARBA00004127"/>
    </source>
</evidence>
<dbReference type="Proteomes" id="UP000241890">
    <property type="component" value="Unassembled WGS sequence"/>
</dbReference>
<dbReference type="SFLD" id="SFLDF00027">
    <property type="entry name" value="p-type_atpase"/>
    <property type="match status" value="1"/>
</dbReference>
<organism evidence="13 14">
    <name type="scientific">Hondaea fermentalgiana</name>
    <dbReference type="NCBI Taxonomy" id="2315210"/>
    <lineage>
        <taxon>Eukaryota</taxon>
        <taxon>Sar</taxon>
        <taxon>Stramenopiles</taxon>
        <taxon>Bigyra</taxon>
        <taxon>Labyrinthulomycetes</taxon>
        <taxon>Thraustochytrida</taxon>
        <taxon>Thraustochytriidae</taxon>
        <taxon>Hondaea</taxon>
    </lineage>
</organism>
<dbReference type="InterPro" id="IPR008250">
    <property type="entry name" value="ATPase_P-typ_transduc_dom_A_sf"/>
</dbReference>
<name>A0A2R5GFI7_9STRA</name>
<evidence type="ECO:0000313" key="13">
    <source>
        <dbReference type="EMBL" id="GBG29686.1"/>
    </source>
</evidence>
<evidence type="ECO:0000313" key="14">
    <source>
        <dbReference type="Proteomes" id="UP000241890"/>
    </source>
</evidence>
<dbReference type="OrthoDB" id="116380at2759"/>
<dbReference type="Pfam" id="PF00122">
    <property type="entry name" value="E1-E2_ATPase"/>
    <property type="match status" value="1"/>
</dbReference>
<feature type="compositionally biased region" description="Gly residues" evidence="10">
    <location>
        <begin position="35"/>
        <end position="45"/>
    </location>
</feature>
<dbReference type="InterPro" id="IPR018303">
    <property type="entry name" value="ATPase_P-typ_P_site"/>
</dbReference>
<feature type="transmembrane region" description="Helical" evidence="11">
    <location>
        <begin position="963"/>
        <end position="983"/>
    </location>
</feature>
<sequence>MGQQQRDEERPLLGSGSSSSRHAGEYGLEQRGRNGENGGGGGGGSAKVKNVSYPKKEGYEMSPEGLGDMVAHSQFGFVKAFGGTKGVANALGCDDPSRGLGENFDYEDQREKYGSNAVELPPKPNFCMLLYEGLQDMTIIMLIASAIVSLILGLAVERDFQHGWIEGTSILVSVMIVINVAAITDYSKESEFRQQQLDLDNDKKVQIIRSGDSKTVHPRELVVGDILRLAVGDIVPADGLLLEGTDIKMDESALTGETTLLEKGAFRADADKPANPFIVSGTNVMHGSGRMLVVAVGRYSMQGKILARLREQGDDTPTTADDNAQGEGDIEEGRASDDEVKSGGGCCGGASCKAWCREFFTFGSGQEGGDLMEKLDQLAVDIGKGGMIVAVIVFVVMLGKWIVEQWIMGGGCDDFTSSKTCADQCTWTGDACERVWRAGDLATILRFFITGITVLVVAVPEGLPLAVTLSLAISMRRMMRDNNQVKHMDSCETMGSATTICSDKTGTLTENKMTVMRAIIGGESYAYKSGDKDVSSLADVLKREKVSKPLLRLFGEISILDSASTSRAKCNNGEWEYEGNPTECALLKLSAQLGDDASQLRSSYAEEGSDLDWGVSSVPFSSERKMMSWIVRLKSPASNGSKYRLFTKGAPAQIMAVCNKEAMQKGEEFEAKSLDDSARKEYDTTVEEYQKAGMRTLALAYRDIKDKPSGGWSDSKSGDLEKDLTLVSLVGIEDPLRESVPGAIETCRRAGIDVRMCTGDALTTAVAIARQCGILREKDFESENKPKPNFAMTGAEFDERVHIKDSKKENVRRRVFDFEKHEATEAMAPPFKLDKSGNKIMDQKKFDELWPTLRVLARCQPEDKLALVRGLRASRVFADKARCNRLVREHDIHIFPDYQVVAVTGDGTNDAPALKSADVGFAMGIGTETAKQACDIILLSSSFDAIVAAVSWGRNVFDSIAKFIQFQLTVNLAAIILAVVGALSYNESPLSAVQMLWINLIMDSLASLALATELPTPELLERPPYGKHRGVISRVMIFNICGQGLYQIAIQLTVLYFPQVLPMTPPIEYEPKSASMHWTVFFNIFVMLTFFNELNARRLQSVEMLRTTWSEWNVFSGIFKNPLFVGIVATTVVAQVVIVQFGGLAVNLASGGLSWQQWLVCVAIGAGSLVWQLLINLLLVLTTSKEEDENENESANDTDSRYDRSASEIHRDALNAWDRVRMDMRYGRIYARAFSLPLSKGVNLRSLQSNRHNRKHRLFATSKSSEALHESYRRIARQLSFEFSSS</sequence>
<evidence type="ECO:0000256" key="2">
    <source>
        <dbReference type="ARBA" id="ARBA00022692"/>
    </source>
</evidence>
<feature type="transmembrane region" description="Helical" evidence="11">
    <location>
        <begin position="1123"/>
        <end position="1145"/>
    </location>
</feature>
<dbReference type="Pfam" id="PF08282">
    <property type="entry name" value="Hydrolase_3"/>
    <property type="match status" value="1"/>
</dbReference>
<dbReference type="Gene3D" id="1.20.1110.10">
    <property type="entry name" value="Calcium-transporting ATPase, transmembrane domain"/>
    <property type="match status" value="3"/>
</dbReference>
<feature type="domain" description="Cation-transporting P-type ATPase N-terminal" evidence="12">
    <location>
        <begin position="80"/>
        <end position="154"/>
    </location>
</feature>
<evidence type="ECO:0000256" key="6">
    <source>
        <dbReference type="ARBA" id="ARBA00022842"/>
    </source>
</evidence>
<evidence type="ECO:0000256" key="5">
    <source>
        <dbReference type="ARBA" id="ARBA00022840"/>
    </source>
</evidence>
<dbReference type="InterPro" id="IPR001757">
    <property type="entry name" value="P_typ_ATPase"/>
</dbReference>
<dbReference type="InterPro" id="IPR004014">
    <property type="entry name" value="ATPase_P-typ_cation-transptr_N"/>
</dbReference>
<comment type="caution">
    <text evidence="13">The sequence shown here is derived from an EMBL/GenBank/DDBJ whole genome shotgun (WGS) entry which is preliminary data.</text>
</comment>